<gene>
    <name evidence="1" type="ORF">P5673_009936</name>
</gene>
<comment type="caution">
    <text evidence="1">The sequence shown here is derived from an EMBL/GenBank/DDBJ whole genome shotgun (WGS) entry which is preliminary data.</text>
</comment>
<protein>
    <submittedName>
        <fullName evidence="1">Uncharacterized protein</fullName>
    </submittedName>
</protein>
<dbReference type="AlphaFoldDB" id="A0AAD9QSA2"/>
<name>A0AAD9QSA2_ACRCE</name>
<sequence>MANEERLRLLYHGTEINGVHSIDDRSGEAYFSKKENGKFQHGASTGVHHDVYESKGNLMRNHPAHPL</sequence>
<proteinExistence type="predicted"/>
<accession>A0AAD9QSA2</accession>
<keyword evidence="2" id="KW-1185">Reference proteome</keyword>
<reference evidence="1" key="1">
    <citation type="journal article" date="2023" name="G3 (Bethesda)">
        <title>Whole genome assembly and annotation of the endangered Caribbean coral Acropora cervicornis.</title>
        <authorList>
            <person name="Selwyn J.D."/>
            <person name="Vollmer S.V."/>
        </authorList>
    </citation>
    <scope>NUCLEOTIDE SEQUENCE</scope>
    <source>
        <strain evidence="1">K2</strain>
    </source>
</reference>
<reference evidence="1" key="2">
    <citation type="journal article" date="2023" name="Science">
        <title>Genomic signatures of disease resistance in endangered staghorn corals.</title>
        <authorList>
            <person name="Vollmer S.V."/>
            <person name="Selwyn J.D."/>
            <person name="Despard B.A."/>
            <person name="Roesel C.L."/>
        </authorList>
    </citation>
    <scope>NUCLEOTIDE SEQUENCE</scope>
    <source>
        <strain evidence="1">K2</strain>
    </source>
</reference>
<dbReference type="Proteomes" id="UP001249851">
    <property type="component" value="Unassembled WGS sequence"/>
</dbReference>
<dbReference type="EMBL" id="JARQWQ010000017">
    <property type="protein sequence ID" value="KAK2566424.1"/>
    <property type="molecule type" value="Genomic_DNA"/>
</dbReference>
<organism evidence="1 2">
    <name type="scientific">Acropora cervicornis</name>
    <name type="common">Staghorn coral</name>
    <dbReference type="NCBI Taxonomy" id="6130"/>
    <lineage>
        <taxon>Eukaryota</taxon>
        <taxon>Metazoa</taxon>
        <taxon>Cnidaria</taxon>
        <taxon>Anthozoa</taxon>
        <taxon>Hexacorallia</taxon>
        <taxon>Scleractinia</taxon>
        <taxon>Astrocoeniina</taxon>
        <taxon>Acroporidae</taxon>
        <taxon>Acropora</taxon>
    </lineage>
</organism>
<evidence type="ECO:0000313" key="1">
    <source>
        <dbReference type="EMBL" id="KAK2566424.1"/>
    </source>
</evidence>
<evidence type="ECO:0000313" key="2">
    <source>
        <dbReference type="Proteomes" id="UP001249851"/>
    </source>
</evidence>